<evidence type="ECO:0000256" key="15">
    <source>
        <dbReference type="SAM" id="Phobius"/>
    </source>
</evidence>
<dbReference type="GO" id="GO:0005789">
    <property type="term" value="C:endoplasmic reticulum membrane"/>
    <property type="evidence" value="ECO:0007669"/>
    <property type="project" value="UniProtKB-SubCell"/>
</dbReference>
<evidence type="ECO:0000256" key="11">
    <source>
        <dbReference type="ARBA" id="ARBA00023033"/>
    </source>
</evidence>
<feature type="binding site" description="axial binding residue" evidence="13">
    <location>
        <position position="463"/>
    </location>
    <ligand>
        <name>heme</name>
        <dbReference type="ChEBI" id="CHEBI:30413"/>
    </ligand>
    <ligandPart>
        <name>Fe</name>
        <dbReference type="ChEBI" id="CHEBI:18248"/>
    </ligandPart>
</feature>
<dbReference type="PANTHER" id="PTHR24292:SF54">
    <property type="entry name" value="CYP9F3-RELATED"/>
    <property type="match status" value="1"/>
</dbReference>
<keyword evidence="11 14" id="KW-0503">Monooxygenase</keyword>
<keyword evidence="9 14" id="KW-0560">Oxidoreductase</keyword>
<dbReference type="GO" id="GO:0020037">
    <property type="term" value="F:heme binding"/>
    <property type="evidence" value="ECO:0007669"/>
    <property type="project" value="InterPro"/>
</dbReference>
<keyword evidence="17" id="KW-1185">Reference proteome</keyword>
<evidence type="ECO:0000256" key="7">
    <source>
        <dbReference type="ARBA" id="ARBA00022824"/>
    </source>
</evidence>
<feature type="transmembrane region" description="Helical" evidence="15">
    <location>
        <begin position="12"/>
        <end position="38"/>
    </location>
</feature>
<keyword evidence="15" id="KW-1133">Transmembrane helix</keyword>
<evidence type="ECO:0000256" key="4">
    <source>
        <dbReference type="ARBA" id="ARBA00010617"/>
    </source>
</evidence>
<evidence type="ECO:0000256" key="2">
    <source>
        <dbReference type="ARBA" id="ARBA00004174"/>
    </source>
</evidence>
<evidence type="ECO:0000256" key="12">
    <source>
        <dbReference type="ARBA" id="ARBA00023136"/>
    </source>
</evidence>
<accession>A0AAV2P4D2</accession>
<dbReference type="InterPro" id="IPR017972">
    <property type="entry name" value="Cyt_P450_CS"/>
</dbReference>
<comment type="subcellular location">
    <subcellularLocation>
        <location evidence="3">Endoplasmic reticulum membrane</location>
        <topology evidence="3">Peripheral membrane protein</topology>
    </subcellularLocation>
    <subcellularLocation>
        <location evidence="2">Microsome membrane</location>
        <topology evidence="2">Peripheral membrane protein</topology>
    </subcellularLocation>
</comment>
<dbReference type="FunFam" id="1.10.630.10:FF:000042">
    <property type="entry name" value="Cytochrome P450"/>
    <property type="match status" value="1"/>
</dbReference>
<evidence type="ECO:0000256" key="3">
    <source>
        <dbReference type="ARBA" id="ARBA00004406"/>
    </source>
</evidence>
<proteinExistence type="inferred from homology"/>
<keyword evidence="8" id="KW-0492">Microsome</keyword>
<dbReference type="Proteomes" id="UP001497644">
    <property type="component" value="Chromosome 7"/>
</dbReference>
<evidence type="ECO:0000313" key="16">
    <source>
        <dbReference type="EMBL" id="CAL1686479.1"/>
    </source>
</evidence>
<dbReference type="GO" id="GO:0005506">
    <property type="term" value="F:iron ion binding"/>
    <property type="evidence" value="ECO:0007669"/>
    <property type="project" value="InterPro"/>
</dbReference>
<evidence type="ECO:0000256" key="8">
    <source>
        <dbReference type="ARBA" id="ARBA00022848"/>
    </source>
</evidence>
<keyword evidence="12 15" id="KW-0472">Membrane</keyword>
<comment type="similarity">
    <text evidence="4 14">Belongs to the cytochrome P450 family.</text>
</comment>
<evidence type="ECO:0000256" key="5">
    <source>
        <dbReference type="ARBA" id="ARBA00022617"/>
    </source>
</evidence>
<dbReference type="InterPro" id="IPR050476">
    <property type="entry name" value="Insect_CytP450_Detox"/>
</dbReference>
<dbReference type="PRINTS" id="PR00385">
    <property type="entry name" value="P450"/>
</dbReference>
<keyword evidence="15" id="KW-0812">Transmembrane</keyword>
<dbReference type="SUPFAM" id="SSF48264">
    <property type="entry name" value="Cytochrome P450"/>
    <property type="match status" value="1"/>
</dbReference>
<evidence type="ECO:0000256" key="14">
    <source>
        <dbReference type="RuleBase" id="RU000461"/>
    </source>
</evidence>
<dbReference type="InterPro" id="IPR001128">
    <property type="entry name" value="Cyt_P450"/>
</dbReference>
<evidence type="ECO:0000256" key="1">
    <source>
        <dbReference type="ARBA" id="ARBA00001971"/>
    </source>
</evidence>
<dbReference type="PANTHER" id="PTHR24292">
    <property type="entry name" value="CYTOCHROME P450"/>
    <property type="match status" value="1"/>
</dbReference>
<dbReference type="CDD" id="cd11056">
    <property type="entry name" value="CYP6-like"/>
    <property type="match status" value="1"/>
</dbReference>
<evidence type="ECO:0000256" key="9">
    <source>
        <dbReference type="ARBA" id="ARBA00023002"/>
    </source>
</evidence>
<evidence type="ECO:0000313" key="17">
    <source>
        <dbReference type="Proteomes" id="UP001497644"/>
    </source>
</evidence>
<evidence type="ECO:0000256" key="6">
    <source>
        <dbReference type="ARBA" id="ARBA00022723"/>
    </source>
</evidence>
<evidence type="ECO:0000256" key="10">
    <source>
        <dbReference type="ARBA" id="ARBA00023004"/>
    </source>
</evidence>
<evidence type="ECO:0008006" key="18">
    <source>
        <dbReference type="Google" id="ProtNLM"/>
    </source>
</evidence>
<reference evidence="16" key="1">
    <citation type="submission" date="2024-04" db="EMBL/GenBank/DDBJ databases">
        <authorList>
            <consortium name="Molecular Ecology Group"/>
        </authorList>
    </citation>
    <scope>NUCLEOTIDE SEQUENCE</scope>
</reference>
<dbReference type="Pfam" id="PF00067">
    <property type="entry name" value="p450"/>
    <property type="match status" value="1"/>
</dbReference>
<dbReference type="PRINTS" id="PR00463">
    <property type="entry name" value="EP450I"/>
</dbReference>
<keyword evidence="7" id="KW-0256">Endoplasmic reticulum</keyword>
<dbReference type="Gene3D" id="1.10.630.10">
    <property type="entry name" value="Cytochrome P450"/>
    <property type="match status" value="1"/>
</dbReference>
<gene>
    <name evidence="16" type="ORF">LPLAT_LOCUS11855</name>
</gene>
<keyword evidence="6 13" id="KW-0479">Metal-binding</keyword>
<dbReference type="InterPro" id="IPR036396">
    <property type="entry name" value="Cyt_P450_sf"/>
</dbReference>
<name>A0AAV2P4D2_9HYME</name>
<comment type="cofactor">
    <cofactor evidence="1 13">
        <name>heme</name>
        <dbReference type="ChEBI" id="CHEBI:30413"/>
    </cofactor>
</comment>
<keyword evidence="5 13" id="KW-0349">Heme</keyword>
<dbReference type="GO" id="GO:0016705">
    <property type="term" value="F:oxidoreductase activity, acting on paired donors, with incorporation or reduction of molecular oxygen"/>
    <property type="evidence" value="ECO:0007669"/>
    <property type="project" value="InterPro"/>
</dbReference>
<organism evidence="16 17">
    <name type="scientific">Lasius platythorax</name>
    <dbReference type="NCBI Taxonomy" id="488582"/>
    <lineage>
        <taxon>Eukaryota</taxon>
        <taxon>Metazoa</taxon>
        <taxon>Ecdysozoa</taxon>
        <taxon>Arthropoda</taxon>
        <taxon>Hexapoda</taxon>
        <taxon>Insecta</taxon>
        <taxon>Pterygota</taxon>
        <taxon>Neoptera</taxon>
        <taxon>Endopterygota</taxon>
        <taxon>Hymenoptera</taxon>
        <taxon>Apocrita</taxon>
        <taxon>Aculeata</taxon>
        <taxon>Formicoidea</taxon>
        <taxon>Formicidae</taxon>
        <taxon>Formicinae</taxon>
        <taxon>Lasius</taxon>
        <taxon>Lasius</taxon>
    </lineage>
</organism>
<evidence type="ECO:0000256" key="13">
    <source>
        <dbReference type="PIRSR" id="PIRSR602401-1"/>
    </source>
</evidence>
<protein>
    <recommendedName>
        <fullName evidence="18">Cytochrome P450</fullName>
    </recommendedName>
</protein>
<keyword evidence="10 13" id="KW-0408">Iron</keyword>
<dbReference type="EMBL" id="OZ034830">
    <property type="protein sequence ID" value="CAL1686479.1"/>
    <property type="molecule type" value="Genomic_DNA"/>
</dbReference>
<dbReference type="AlphaFoldDB" id="A0AAV2P4D2"/>
<sequence>MELYSFIFSTPFELLLATLFIIGVLKFVAVVHHAYFYWRDKGVPYQPDSLGSLVTSWKLFLRRLTFADYCLYIYNYFPDAKYFGTVFWTDLSTPAVLLRDPELIKDVSVKDFEYFHDHRGFLDERIDPLVGKNMFSLRGDRWREMRNTLSRSFTASKMKIMFDLISKCSSEFVNYLVDHPELCDNVETKQIFRRYTTDVITTAAFSISVNSMKDQNNEFYMRGIEISKSFSGPLAMFKFIFLLAYPRFAKLLGMTGFFSPSTSEFFKRIVGETIRTREEQGIVKPDMMHLLMQAQDKDGPINHKMTLDDIVSQAFIFFLAGFETSSTLMCFVAHELAVNPDIQNRLREEVQQYLAEGEMSYESLSKMTYMDMVISETLRKYPPVIFIDRLCTKSYELPPSKPGYKSLIVESNSVMMIPVYGLHRDPKYFPNPDKFDPERFSEENKDNIVPYTYLPFGLGPRKCIANRFALMETKILVAHLLQKFILKRTEKTVEPVVFDKKEFNMQPEGGFWIGLEKRETS</sequence>
<dbReference type="GO" id="GO:0004497">
    <property type="term" value="F:monooxygenase activity"/>
    <property type="evidence" value="ECO:0007669"/>
    <property type="project" value="UniProtKB-KW"/>
</dbReference>
<dbReference type="PROSITE" id="PS00086">
    <property type="entry name" value="CYTOCHROME_P450"/>
    <property type="match status" value="1"/>
</dbReference>
<dbReference type="InterPro" id="IPR002401">
    <property type="entry name" value="Cyt_P450_E_grp-I"/>
</dbReference>